<dbReference type="InterPro" id="IPR003730">
    <property type="entry name" value="Cu_polyphenol_OxRdtase"/>
</dbReference>
<evidence type="ECO:0000256" key="10">
    <source>
        <dbReference type="RuleBase" id="RU361274"/>
    </source>
</evidence>
<name>G4QG92_GLANF</name>
<dbReference type="PANTHER" id="PTHR30616:SF2">
    <property type="entry name" value="PURINE NUCLEOSIDE PHOSPHORYLASE LACC1"/>
    <property type="match status" value="1"/>
</dbReference>
<comment type="catalytic activity">
    <reaction evidence="8">
        <text>adenosine + phosphate = alpha-D-ribose 1-phosphate + adenine</text>
        <dbReference type="Rhea" id="RHEA:27642"/>
        <dbReference type="ChEBI" id="CHEBI:16335"/>
        <dbReference type="ChEBI" id="CHEBI:16708"/>
        <dbReference type="ChEBI" id="CHEBI:43474"/>
        <dbReference type="ChEBI" id="CHEBI:57720"/>
        <dbReference type="EC" id="2.4.2.1"/>
    </reaction>
    <physiologicalReaction direction="left-to-right" evidence="8">
        <dbReference type="Rhea" id="RHEA:27643"/>
    </physiologicalReaction>
</comment>
<evidence type="ECO:0000256" key="7">
    <source>
        <dbReference type="ARBA" id="ARBA00047989"/>
    </source>
</evidence>
<dbReference type="EMBL" id="CP003060">
    <property type="protein sequence ID" value="AEP29259.1"/>
    <property type="molecule type" value="Genomic_DNA"/>
</dbReference>
<sequence length="252" mass="27822">MAFIEFIQPSWPVNKSVFCVSTTTSGGVSTSAFKSLNLGSHVGDDPHNVELNRQRLASELKRFVPDVKPLSWLNQTHNTNVLRLSAPTDAGKVEADAAFTNMPNLPCSVMTADCMALMIANTDGTEVAAVHAGWKGLLNGVIENTVKQFSSRRSEIHVWFAPSICQQHFEVGEDLKTLFSKFPSALKASTVKNKTLLNLIEVANLKLDELSVYQRYYSNICTYSSVNLFSHRRSTHQGISTCGRMANLILIK</sequence>
<evidence type="ECO:0000256" key="3">
    <source>
        <dbReference type="ARBA" id="ARBA00022679"/>
    </source>
</evidence>
<comment type="similarity">
    <text evidence="2 10">Belongs to the purine nucleoside phosphorylase YfiH/LACC1 family.</text>
</comment>
<evidence type="ECO:0000256" key="5">
    <source>
        <dbReference type="ARBA" id="ARBA00022801"/>
    </source>
</evidence>
<comment type="catalytic activity">
    <reaction evidence="9">
        <text>S-methyl-5'-thioadenosine + phosphate = 5-(methylsulfanyl)-alpha-D-ribose 1-phosphate + adenine</text>
        <dbReference type="Rhea" id="RHEA:11852"/>
        <dbReference type="ChEBI" id="CHEBI:16708"/>
        <dbReference type="ChEBI" id="CHEBI:17509"/>
        <dbReference type="ChEBI" id="CHEBI:43474"/>
        <dbReference type="ChEBI" id="CHEBI:58533"/>
        <dbReference type="EC" id="2.4.2.28"/>
    </reaction>
    <physiologicalReaction direction="left-to-right" evidence="9">
        <dbReference type="Rhea" id="RHEA:11853"/>
    </physiologicalReaction>
</comment>
<dbReference type="NCBIfam" id="TIGR00726">
    <property type="entry name" value="peptidoglycan editing factor PgeF"/>
    <property type="match status" value="1"/>
</dbReference>
<dbReference type="OrthoDB" id="4279at2"/>
<evidence type="ECO:0000313" key="12">
    <source>
        <dbReference type="Proteomes" id="UP000009282"/>
    </source>
</evidence>
<evidence type="ECO:0000256" key="1">
    <source>
        <dbReference type="ARBA" id="ARBA00000553"/>
    </source>
</evidence>
<dbReference type="HOGENOM" id="CLU_065784_1_1_6"/>
<dbReference type="GO" id="GO:0016787">
    <property type="term" value="F:hydrolase activity"/>
    <property type="evidence" value="ECO:0007669"/>
    <property type="project" value="UniProtKB-KW"/>
</dbReference>
<dbReference type="GO" id="GO:0017061">
    <property type="term" value="F:S-methyl-5-thioadenosine phosphorylase activity"/>
    <property type="evidence" value="ECO:0007669"/>
    <property type="project" value="UniProtKB-EC"/>
</dbReference>
<keyword evidence="6" id="KW-0862">Zinc</keyword>
<reference evidence="11 12" key="1">
    <citation type="journal article" date="2011" name="J. Bacteriol.">
        <title>Complete genome sequence of seawater bacterium Glaciecola nitratireducens FR1064T.</title>
        <authorList>
            <person name="Bian F."/>
            <person name="Qin Q.L."/>
            <person name="Xie B.B."/>
            <person name="Shu Y.L."/>
            <person name="Zhang X.Y."/>
            <person name="Yu Y."/>
            <person name="Chen B."/>
            <person name="Chen X.L."/>
            <person name="Zhou B.C."/>
            <person name="Zhang Y.Z."/>
        </authorList>
    </citation>
    <scope>NUCLEOTIDE SEQUENCE [LARGE SCALE GENOMIC DNA]</scope>
    <source>
        <strain evidence="12">JCM 12485 / KCTC 12276 / FR1064</strain>
    </source>
</reference>
<evidence type="ECO:0000256" key="6">
    <source>
        <dbReference type="ARBA" id="ARBA00022833"/>
    </source>
</evidence>
<keyword evidence="5" id="KW-0378">Hydrolase</keyword>
<dbReference type="CDD" id="cd16833">
    <property type="entry name" value="YfiH"/>
    <property type="match status" value="1"/>
</dbReference>
<dbReference type="RefSeq" id="WP_014108133.1">
    <property type="nucleotide sequence ID" value="NC_016041.1"/>
</dbReference>
<dbReference type="GO" id="GO:0005507">
    <property type="term" value="F:copper ion binding"/>
    <property type="evidence" value="ECO:0007669"/>
    <property type="project" value="TreeGrafter"/>
</dbReference>
<comment type="catalytic activity">
    <reaction evidence="7">
        <text>adenosine + H2O + H(+) = inosine + NH4(+)</text>
        <dbReference type="Rhea" id="RHEA:24408"/>
        <dbReference type="ChEBI" id="CHEBI:15377"/>
        <dbReference type="ChEBI" id="CHEBI:15378"/>
        <dbReference type="ChEBI" id="CHEBI:16335"/>
        <dbReference type="ChEBI" id="CHEBI:17596"/>
        <dbReference type="ChEBI" id="CHEBI:28938"/>
        <dbReference type="EC" id="3.5.4.4"/>
    </reaction>
    <physiologicalReaction direction="left-to-right" evidence="7">
        <dbReference type="Rhea" id="RHEA:24409"/>
    </physiologicalReaction>
</comment>
<accession>G4QG92</accession>
<proteinExistence type="inferred from homology"/>
<comment type="catalytic activity">
    <reaction evidence="1">
        <text>inosine + phosphate = alpha-D-ribose 1-phosphate + hypoxanthine</text>
        <dbReference type="Rhea" id="RHEA:27646"/>
        <dbReference type="ChEBI" id="CHEBI:17368"/>
        <dbReference type="ChEBI" id="CHEBI:17596"/>
        <dbReference type="ChEBI" id="CHEBI:43474"/>
        <dbReference type="ChEBI" id="CHEBI:57720"/>
        <dbReference type="EC" id="2.4.2.1"/>
    </reaction>
    <physiologicalReaction direction="left-to-right" evidence="1">
        <dbReference type="Rhea" id="RHEA:27647"/>
    </physiologicalReaction>
</comment>
<evidence type="ECO:0000256" key="4">
    <source>
        <dbReference type="ARBA" id="ARBA00022723"/>
    </source>
</evidence>
<dbReference type="STRING" id="1085623.GNIT_1127"/>
<keyword evidence="4" id="KW-0479">Metal-binding</keyword>
<dbReference type="PANTHER" id="PTHR30616">
    <property type="entry name" value="UNCHARACTERIZED PROTEIN YFIH"/>
    <property type="match status" value="1"/>
</dbReference>
<gene>
    <name evidence="11" type="ordered locus">GNIT_1127</name>
</gene>
<dbReference type="Pfam" id="PF02578">
    <property type="entry name" value="Cu-oxidase_4"/>
    <property type="match status" value="1"/>
</dbReference>
<dbReference type="InterPro" id="IPR011324">
    <property type="entry name" value="Cytotoxic_necrot_fac-like_cat"/>
</dbReference>
<dbReference type="Gene3D" id="3.60.140.10">
    <property type="entry name" value="CNF1/YfiH-like putative cysteine hydrolases"/>
    <property type="match status" value="1"/>
</dbReference>
<dbReference type="SUPFAM" id="SSF64438">
    <property type="entry name" value="CNF1/YfiH-like putative cysteine hydrolases"/>
    <property type="match status" value="1"/>
</dbReference>
<evidence type="ECO:0000256" key="2">
    <source>
        <dbReference type="ARBA" id="ARBA00007353"/>
    </source>
</evidence>
<evidence type="ECO:0000256" key="8">
    <source>
        <dbReference type="ARBA" id="ARBA00048968"/>
    </source>
</evidence>
<dbReference type="Proteomes" id="UP000009282">
    <property type="component" value="Chromosome"/>
</dbReference>
<dbReference type="KEGG" id="gni:GNIT_1127"/>
<keyword evidence="3" id="KW-0808">Transferase</keyword>
<evidence type="ECO:0000256" key="9">
    <source>
        <dbReference type="ARBA" id="ARBA00049893"/>
    </source>
</evidence>
<dbReference type="InterPro" id="IPR038371">
    <property type="entry name" value="Cu_polyphenol_OxRdtase_sf"/>
</dbReference>
<organism evidence="11 12">
    <name type="scientific">Glaciecola nitratireducens (strain JCM 12485 / KCTC 12276 / FR1064)</name>
    <dbReference type="NCBI Taxonomy" id="1085623"/>
    <lineage>
        <taxon>Bacteria</taxon>
        <taxon>Pseudomonadati</taxon>
        <taxon>Pseudomonadota</taxon>
        <taxon>Gammaproteobacteria</taxon>
        <taxon>Alteromonadales</taxon>
        <taxon>Alteromonadaceae</taxon>
        <taxon>Brumicola</taxon>
    </lineage>
</organism>
<protein>
    <recommendedName>
        <fullName evidence="10">Purine nucleoside phosphorylase</fullName>
    </recommendedName>
</protein>
<dbReference type="AlphaFoldDB" id="G4QG92"/>
<keyword evidence="12" id="KW-1185">Reference proteome</keyword>
<dbReference type="eggNOG" id="COG1496">
    <property type="taxonomic scope" value="Bacteria"/>
</dbReference>
<evidence type="ECO:0000313" key="11">
    <source>
        <dbReference type="EMBL" id="AEP29259.1"/>
    </source>
</evidence>